<proteinExistence type="predicted"/>
<protein>
    <submittedName>
        <fullName evidence="2">Uncharacterized protein</fullName>
    </submittedName>
</protein>
<evidence type="ECO:0000313" key="3">
    <source>
        <dbReference type="EMBL" id="CAF3846731.1"/>
    </source>
</evidence>
<evidence type="ECO:0000313" key="5">
    <source>
        <dbReference type="Proteomes" id="UP000663824"/>
    </source>
</evidence>
<organism evidence="2 5">
    <name type="scientific">Rotaria magnacalcarata</name>
    <dbReference type="NCBI Taxonomy" id="392030"/>
    <lineage>
        <taxon>Eukaryota</taxon>
        <taxon>Metazoa</taxon>
        <taxon>Spiralia</taxon>
        <taxon>Gnathifera</taxon>
        <taxon>Rotifera</taxon>
        <taxon>Eurotatoria</taxon>
        <taxon>Bdelloidea</taxon>
        <taxon>Philodinida</taxon>
        <taxon>Philodinidae</taxon>
        <taxon>Rotaria</taxon>
    </lineage>
</organism>
<reference evidence="2" key="1">
    <citation type="submission" date="2021-02" db="EMBL/GenBank/DDBJ databases">
        <authorList>
            <person name="Nowell W R."/>
        </authorList>
    </citation>
    <scope>NUCLEOTIDE SEQUENCE</scope>
</reference>
<keyword evidence="1" id="KW-0812">Transmembrane</keyword>
<keyword evidence="1" id="KW-0472">Membrane</keyword>
<feature type="transmembrane region" description="Helical" evidence="1">
    <location>
        <begin position="12"/>
        <end position="32"/>
    </location>
</feature>
<dbReference type="EMBL" id="CAJNRE010013816">
    <property type="protein sequence ID" value="CAF2121972.1"/>
    <property type="molecule type" value="Genomic_DNA"/>
</dbReference>
<evidence type="ECO:0000256" key="1">
    <source>
        <dbReference type="SAM" id="Phobius"/>
    </source>
</evidence>
<accession>A0A816VEX1</accession>
<dbReference type="Proteomes" id="UP000681967">
    <property type="component" value="Unassembled WGS sequence"/>
</dbReference>
<evidence type="ECO:0000313" key="2">
    <source>
        <dbReference type="EMBL" id="CAF2121972.1"/>
    </source>
</evidence>
<dbReference type="EMBL" id="CAJOBI010005695">
    <property type="protein sequence ID" value="CAF4039699.1"/>
    <property type="molecule type" value="Genomic_DNA"/>
</dbReference>
<dbReference type="AlphaFoldDB" id="A0A816VEX1"/>
<dbReference type="Proteomes" id="UP000663824">
    <property type="component" value="Unassembled WGS sequence"/>
</dbReference>
<name>A0A816VEX1_9BILA</name>
<comment type="caution">
    <text evidence="2">The sequence shown here is derived from an EMBL/GenBank/DDBJ whole genome shotgun (WGS) entry which is preliminary data.</text>
</comment>
<dbReference type="EMBL" id="CAJOBH010001299">
    <property type="protein sequence ID" value="CAF3846731.1"/>
    <property type="molecule type" value="Genomic_DNA"/>
</dbReference>
<keyword evidence="1" id="KW-1133">Transmembrane helix</keyword>
<gene>
    <name evidence="3" type="ORF">BYL167_LOCUS5618</name>
    <name evidence="2" type="ORF">MBJ925_LOCUS26101</name>
    <name evidence="4" type="ORF">SMN809_LOCUS14033</name>
</gene>
<sequence>MFKTRKRCESTRKYAALILFTVIHEVGHWTFFKFSCDLNEEKHSPCGILMEEPGDAIECLLFGFRIQHYGAAHPKLQIDDIIMKTSGMRQYRIVPDEYLQSLFQAKTDEGDLLKENISWMSIILNVLVVIDLSSLRIQKEVILSSRVLDEEQMKFQEKRVFDATDEFQLFARSNNVTIG</sequence>
<evidence type="ECO:0000313" key="4">
    <source>
        <dbReference type="EMBL" id="CAF4039699.1"/>
    </source>
</evidence>
<dbReference type="Proteomes" id="UP000676336">
    <property type="component" value="Unassembled WGS sequence"/>
</dbReference>